<dbReference type="Gene3D" id="2.40.350.20">
    <property type="match status" value="1"/>
</dbReference>
<evidence type="ECO:0000256" key="1">
    <source>
        <dbReference type="ARBA" id="ARBA00004613"/>
    </source>
</evidence>
<dbReference type="InterPro" id="IPR032382">
    <property type="entry name" value="AltA1"/>
</dbReference>
<evidence type="ECO:0000259" key="7">
    <source>
        <dbReference type="PROSITE" id="PS51895"/>
    </source>
</evidence>
<sequence>MKYSAATLFAGAAIAGAAVLPPSTVCGENVNIAGYTFEFDNTGANSFSFNVTGVDGIPVTCSTGKVEPGLTIPSKVFGCGDSKYAFSVGTDGSNGVDLSNPQYDITLYKETGPGVGLWAETHIPSACARSEETSPLACSQVSTVYGFLLNCT</sequence>
<keyword evidence="4" id="KW-1015">Disulfide bond</keyword>
<keyword evidence="2" id="KW-0964">Secreted</keyword>
<feature type="domain" description="AA1-like" evidence="7">
    <location>
        <begin position="25"/>
        <end position="151"/>
    </location>
</feature>
<dbReference type="RefSeq" id="XP_008030603.1">
    <property type="nucleotide sequence ID" value="XM_008032412.1"/>
</dbReference>
<dbReference type="Proteomes" id="UP000016935">
    <property type="component" value="Unassembled WGS sequence"/>
</dbReference>
<evidence type="ECO:0000256" key="2">
    <source>
        <dbReference type="ARBA" id="ARBA00022525"/>
    </source>
</evidence>
<evidence type="ECO:0000256" key="6">
    <source>
        <dbReference type="SAM" id="SignalP"/>
    </source>
</evidence>
<organism evidence="8 9">
    <name type="scientific">Exserohilum turcicum (strain 28A)</name>
    <name type="common">Northern leaf blight fungus</name>
    <name type="synonym">Setosphaeria turcica</name>
    <dbReference type="NCBI Taxonomy" id="671987"/>
    <lineage>
        <taxon>Eukaryota</taxon>
        <taxon>Fungi</taxon>
        <taxon>Dikarya</taxon>
        <taxon>Ascomycota</taxon>
        <taxon>Pezizomycotina</taxon>
        <taxon>Dothideomycetes</taxon>
        <taxon>Pleosporomycetidae</taxon>
        <taxon>Pleosporales</taxon>
        <taxon>Pleosporineae</taxon>
        <taxon>Pleosporaceae</taxon>
        <taxon>Exserohilum</taxon>
    </lineage>
</organism>
<feature type="signal peptide" evidence="6">
    <location>
        <begin position="1"/>
        <end position="27"/>
    </location>
</feature>
<comment type="caution">
    <text evidence="5">Lacks conserved residue(s) required for the propagation of feature annotation.</text>
</comment>
<protein>
    <recommendedName>
        <fullName evidence="7">AA1-like domain-containing protein</fullName>
    </recommendedName>
</protein>
<reference evidence="8 9" key="2">
    <citation type="journal article" date="2013" name="PLoS Genet.">
        <title>Comparative genome structure, secondary metabolite, and effector coding capacity across Cochliobolus pathogens.</title>
        <authorList>
            <person name="Condon B.J."/>
            <person name="Leng Y."/>
            <person name="Wu D."/>
            <person name="Bushley K.E."/>
            <person name="Ohm R.A."/>
            <person name="Otillar R."/>
            <person name="Martin J."/>
            <person name="Schackwitz W."/>
            <person name="Grimwood J."/>
            <person name="MohdZainudin N."/>
            <person name="Xue C."/>
            <person name="Wang R."/>
            <person name="Manning V.A."/>
            <person name="Dhillon B."/>
            <person name="Tu Z.J."/>
            <person name="Steffenson B.J."/>
            <person name="Salamov A."/>
            <person name="Sun H."/>
            <person name="Lowry S."/>
            <person name="LaButti K."/>
            <person name="Han J."/>
            <person name="Copeland A."/>
            <person name="Lindquist E."/>
            <person name="Barry K."/>
            <person name="Schmutz J."/>
            <person name="Baker S.E."/>
            <person name="Ciuffetti L.M."/>
            <person name="Grigoriev I.V."/>
            <person name="Zhong S."/>
            <person name="Turgeon B.G."/>
        </authorList>
    </citation>
    <scope>NUCLEOTIDE SEQUENCE [LARGE SCALE GENOMIC DNA]</scope>
    <source>
        <strain evidence="9">28A</strain>
    </source>
</reference>
<dbReference type="GO" id="GO:0005576">
    <property type="term" value="C:extracellular region"/>
    <property type="evidence" value="ECO:0007669"/>
    <property type="project" value="UniProtKB-SubCell"/>
</dbReference>
<proteinExistence type="predicted"/>
<comment type="subcellular location">
    <subcellularLocation>
        <location evidence="1">Secreted</location>
    </subcellularLocation>
</comment>
<keyword evidence="9" id="KW-1185">Reference proteome</keyword>
<evidence type="ECO:0000256" key="3">
    <source>
        <dbReference type="ARBA" id="ARBA00022729"/>
    </source>
</evidence>
<feature type="chain" id="PRO_5004343498" description="AA1-like domain-containing protein" evidence="6">
    <location>
        <begin position="28"/>
        <end position="152"/>
    </location>
</feature>
<evidence type="ECO:0000313" key="8">
    <source>
        <dbReference type="EMBL" id="EOA81368.1"/>
    </source>
</evidence>
<evidence type="ECO:0000256" key="4">
    <source>
        <dbReference type="ARBA" id="ARBA00023157"/>
    </source>
</evidence>
<dbReference type="GeneID" id="19402704"/>
<dbReference type="OrthoDB" id="3928926at2759"/>
<dbReference type="Pfam" id="PF16541">
    <property type="entry name" value="AltA1"/>
    <property type="match status" value="1"/>
</dbReference>
<keyword evidence="3 6" id="KW-0732">Signal</keyword>
<dbReference type="HOGENOM" id="CLU_144932_1_0_1"/>
<dbReference type="AlphaFoldDB" id="R0JJ46"/>
<name>R0JJ46_EXST2</name>
<accession>R0JJ46</accession>
<gene>
    <name evidence="8" type="ORF">SETTUDRAFT_23766</name>
</gene>
<evidence type="ECO:0000256" key="5">
    <source>
        <dbReference type="PROSITE-ProRule" id="PRU01243"/>
    </source>
</evidence>
<dbReference type="PROSITE" id="PS51895">
    <property type="entry name" value="AA1"/>
    <property type="match status" value="1"/>
</dbReference>
<reference evidence="8 9" key="1">
    <citation type="journal article" date="2012" name="PLoS Pathog.">
        <title>Diverse lifestyles and strategies of plant pathogenesis encoded in the genomes of eighteen Dothideomycetes fungi.</title>
        <authorList>
            <person name="Ohm R.A."/>
            <person name="Feau N."/>
            <person name="Henrissat B."/>
            <person name="Schoch C.L."/>
            <person name="Horwitz B.A."/>
            <person name="Barry K.W."/>
            <person name="Condon B.J."/>
            <person name="Copeland A.C."/>
            <person name="Dhillon B."/>
            <person name="Glaser F."/>
            <person name="Hesse C.N."/>
            <person name="Kosti I."/>
            <person name="LaButti K."/>
            <person name="Lindquist E.A."/>
            <person name="Lucas S."/>
            <person name="Salamov A.A."/>
            <person name="Bradshaw R.E."/>
            <person name="Ciuffetti L."/>
            <person name="Hamelin R.C."/>
            <person name="Kema G.H.J."/>
            <person name="Lawrence C."/>
            <person name="Scott J.A."/>
            <person name="Spatafora J.W."/>
            <person name="Turgeon B.G."/>
            <person name="de Wit P.J.G.M."/>
            <person name="Zhong S."/>
            <person name="Goodwin S.B."/>
            <person name="Grigoriev I.V."/>
        </authorList>
    </citation>
    <scope>NUCLEOTIDE SEQUENCE [LARGE SCALE GENOMIC DNA]</scope>
    <source>
        <strain evidence="9">28A</strain>
    </source>
</reference>
<evidence type="ECO:0000313" key="9">
    <source>
        <dbReference type="Proteomes" id="UP000016935"/>
    </source>
</evidence>
<dbReference type="EMBL" id="KB908866">
    <property type="protein sequence ID" value="EOA81368.1"/>
    <property type="molecule type" value="Genomic_DNA"/>
</dbReference>